<evidence type="ECO:0000259" key="11">
    <source>
        <dbReference type="SMART" id="SM01016"/>
    </source>
</evidence>
<dbReference type="HAMAP" id="MF_00123">
    <property type="entry name" value="Arg_tRNA_synth"/>
    <property type="match status" value="1"/>
</dbReference>
<keyword evidence="6 8" id="KW-0030">Aminoacyl-tRNA synthetase</keyword>
<dbReference type="InterPro" id="IPR009080">
    <property type="entry name" value="tRNAsynth_Ia_anticodon-bd"/>
</dbReference>
<name>A0A1M4Y2M8_9LACT</name>
<dbReference type="InterPro" id="IPR036695">
    <property type="entry name" value="Arg-tRNA-synth_N_sf"/>
</dbReference>
<organism evidence="12 13">
    <name type="scientific">Atopostipes suicloacalis DSM 15692</name>
    <dbReference type="NCBI Taxonomy" id="1121025"/>
    <lineage>
        <taxon>Bacteria</taxon>
        <taxon>Bacillati</taxon>
        <taxon>Bacillota</taxon>
        <taxon>Bacilli</taxon>
        <taxon>Lactobacillales</taxon>
        <taxon>Carnobacteriaceae</taxon>
        <taxon>Atopostipes</taxon>
    </lineage>
</organism>
<comment type="similarity">
    <text evidence="1 8 9">Belongs to the class-I aminoacyl-tRNA synthetase family.</text>
</comment>
<dbReference type="PANTHER" id="PTHR11956:SF5">
    <property type="entry name" value="ARGININE--TRNA LIGASE, CYTOPLASMIC"/>
    <property type="match status" value="1"/>
</dbReference>
<dbReference type="SUPFAM" id="SSF55190">
    <property type="entry name" value="Arginyl-tRNA synthetase (ArgRS), N-terminal 'additional' domain"/>
    <property type="match status" value="1"/>
</dbReference>
<evidence type="ECO:0000313" key="12">
    <source>
        <dbReference type="EMBL" id="SHE99732.1"/>
    </source>
</evidence>
<sequence>MDYKKIIAEDLSTQLSDHLTIDKIYHLLEKPKIEEHGDLAFPTFQLAKVFRKNPAEIAADLSKEFSSEVVSSVKAVGPYLNFYLDKGEVSAEVLGEILSAKENYGASDIGNGKNIPLDMSSPNIAKPMSMGHLRSTVIGNALANIVDKLGYNPIKINYLGDWGTQFGRLITAYKLWGEEEKVRTNPIAELNELYVRFHEELEEEPELESVGREWFRKLEAGDEEAVQLWRWFREESLNEFNTIYERLGITFDSMNGEAFFNDKMDEVVDILTEKELLIEDQGAQVVRLDEYDLQPALIKKQDGATLYITRDIAAALYRKRTYDFDQALYVVGQDQIYHFNQLKAVLNKMGYQWEEDIHHIIFGLISIDGAKMSTRRGKVVLLEDVLNEAVERALLLINEKNPTLSNKEEVAEQVGVGAVLFHDLQHDRRNDFNFNLDEIVQFEGETGPYVQYTRARALSILKKANVDANDFIKDQNYSLTDQYSWPIIKLIQSFSDNLARAHQEFEPSIIAKHALHVAQAFNRFYANIRVLDDHPEKDSRLALVYSVALMLEEDLRILGVQAPDEM</sequence>
<dbReference type="InterPro" id="IPR005148">
    <property type="entry name" value="Arg-tRNA-synth_N"/>
</dbReference>
<accession>A0A1M4Y2M8</accession>
<evidence type="ECO:0000256" key="4">
    <source>
        <dbReference type="ARBA" id="ARBA00022840"/>
    </source>
</evidence>
<evidence type="ECO:0000256" key="5">
    <source>
        <dbReference type="ARBA" id="ARBA00022917"/>
    </source>
</evidence>
<feature type="short sequence motif" description="'HIGH' region" evidence="8">
    <location>
        <begin position="122"/>
        <end position="132"/>
    </location>
</feature>
<dbReference type="EMBL" id="FQUF01000025">
    <property type="protein sequence ID" value="SHE99732.1"/>
    <property type="molecule type" value="Genomic_DNA"/>
</dbReference>
<dbReference type="OrthoDB" id="9805987at2"/>
<dbReference type="EC" id="6.1.1.19" evidence="8"/>
<dbReference type="PANTHER" id="PTHR11956">
    <property type="entry name" value="ARGINYL-TRNA SYNTHETASE"/>
    <property type="match status" value="1"/>
</dbReference>
<feature type="domain" description="DALR anticodon binding" evidence="10">
    <location>
        <begin position="450"/>
        <end position="566"/>
    </location>
</feature>
<evidence type="ECO:0000256" key="8">
    <source>
        <dbReference type="HAMAP-Rule" id="MF_00123"/>
    </source>
</evidence>
<dbReference type="SUPFAM" id="SSF47323">
    <property type="entry name" value="Anticodon-binding domain of a subclass of class I aminoacyl-tRNA synthetases"/>
    <property type="match status" value="1"/>
</dbReference>
<dbReference type="InterPro" id="IPR014729">
    <property type="entry name" value="Rossmann-like_a/b/a_fold"/>
</dbReference>
<evidence type="ECO:0000256" key="9">
    <source>
        <dbReference type="RuleBase" id="RU363038"/>
    </source>
</evidence>
<keyword evidence="13" id="KW-1185">Reference proteome</keyword>
<gene>
    <name evidence="8" type="primary">argS</name>
    <name evidence="12" type="ORF">SAMN02745249_01586</name>
</gene>
<dbReference type="Gene3D" id="3.30.1360.70">
    <property type="entry name" value="Arginyl tRNA synthetase N-terminal domain"/>
    <property type="match status" value="1"/>
</dbReference>
<dbReference type="InterPro" id="IPR001278">
    <property type="entry name" value="Arg-tRNA-ligase"/>
</dbReference>
<protein>
    <recommendedName>
        <fullName evidence="8">Arginine--tRNA ligase</fullName>
        <ecNumber evidence="8">6.1.1.19</ecNumber>
    </recommendedName>
    <alternativeName>
        <fullName evidence="8">Arginyl-tRNA synthetase</fullName>
        <shortName evidence="8">ArgRS</shortName>
    </alternativeName>
</protein>
<dbReference type="SMART" id="SM01016">
    <property type="entry name" value="Arg_tRNA_synt_N"/>
    <property type="match status" value="1"/>
</dbReference>
<dbReference type="GO" id="GO:0004814">
    <property type="term" value="F:arginine-tRNA ligase activity"/>
    <property type="evidence" value="ECO:0007669"/>
    <property type="project" value="UniProtKB-UniRule"/>
</dbReference>
<dbReference type="PRINTS" id="PR01038">
    <property type="entry name" value="TRNASYNTHARG"/>
</dbReference>
<feature type="domain" description="Arginyl tRNA synthetase N-terminal" evidence="11">
    <location>
        <begin position="1"/>
        <end position="84"/>
    </location>
</feature>
<dbReference type="Gene3D" id="3.40.50.620">
    <property type="entry name" value="HUPs"/>
    <property type="match status" value="1"/>
</dbReference>
<dbReference type="Gene3D" id="1.10.730.10">
    <property type="entry name" value="Isoleucyl-tRNA Synthetase, Domain 1"/>
    <property type="match status" value="1"/>
</dbReference>
<comment type="subunit">
    <text evidence="8">Monomer.</text>
</comment>
<dbReference type="Proteomes" id="UP000184128">
    <property type="component" value="Unassembled WGS sequence"/>
</dbReference>
<dbReference type="SMART" id="SM00836">
    <property type="entry name" value="DALR_1"/>
    <property type="match status" value="1"/>
</dbReference>
<evidence type="ECO:0000259" key="10">
    <source>
        <dbReference type="SMART" id="SM00836"/>
    </source>
</evidence>
<comment type="catalytic activity">
    <reaction evidence="7 8">
        <text>tRNA(Arg) + L-arginine + ATP = L-arginyl-tRNA(Arg) + AMP + diphosphate</text>
        <dbReference type="Rhea" id="RHEA:20301"/>
        <dbReference type="Rhea" id="RHEA-COMP:9658"/>
        <dbReference type="Rhea" id="RHEA-COMP:9673"/>
        <dbReference type="ChEBI" id="CHEBI:30616"/>
        <dbReference type="ChEBI" id="CHEBI:32682"/>
        <dbReference type="ChEBI" id="CHEBI:33019"/>
        <dbReference type="ChEBI" id="CHEBI:78442"/>
        <dbReference type="ChEBI" id="CHEBI:78513"/>
        <dbReference type="ChEBI" id="CHEBI:456215"/>
        <dbReference type="EC" id="6.1.1.19"/>
    </reaction>
</comment>
<evidence type="ECO:0000256" key="2">
    <source>
        <dbReference type="ARBA" id="ARBA00022598"/>
    </source>
</evidence>
<dbReference type="Pfam" id="PF03485">
    <property type="entry name" value="Arg_tRNA_synt_N"/>
    <property type="match status" value="1"/>
</dbReference>
<keyword evidence="5 8" id="KW-0648">Protein biosynthesis</keyword>
<dbReference type="RefSeq" id="WP_073298319.1">
    <property type="nucleotide sequence ID" value="NZ_FQUF01000025.1"/>
</dbReference>
<keyword evidence="4 8" id="KW-0067">ATP-binding</keyword>
<proteinExistence type="inferred from homology"/>
<dbReference type="NCBIfam" id="TIGR00456">
    <property type="entry name" value="argS"/>
    <property type="match status" value="1"/>
</dbReference>
<evidence type="ECO:0000313" key="13">
    <source>
        <dbReference type="Proteomes" id="UP000184128"/>
    </source>
</evidence>
<evidence type="ECO:0000256" key="3">
    <source>
        <dbReference type="ARBA" id="ARBA00022741"/>
    </source>
</evidence>
<dbReference type="GO" id="GO:0005737">
    <property type="term" value="C:cytoplasm"/>
    <property type="evidence" value="ECO:0007669"/>
    <property type="project" value="UniProtKB-SubCell"/>
</dbReference>
<dbReference type="InterPro" id="IPR035684">
    <property type="entry name" value="ArgRS_core"/>
</dbReference>
<dbReference type="Pfam" id="PF00750">
    <property type="entry name" value="tRNA-synt_1d"/>
    <property type="match status" value="1"/>
</dbReference>
<comment type="subcellular location">
    <subcellularLocation>
        <location evidence="8">Cytoplasm</location>
    </subcellularLocation>
</comment>
<dbReference type="SUPFAM" id="SSF52374">
    <property type="entry name" value="Nucleotidylyl transferase"/>
    <property type="match status" value="1"/>
</dbReference>
<dbReference type="GO" id="GO:0006420">
    <property type="term" value="P:arginyl-tRNA aminoacylation"/>
    <property type="evidence" value="ECO:0007669"/>
    <property type="project" value="UniProtKB-UniRule"/>
</dbReference>
<dbReference type="CDD" id="cd00671">
    <property type="entry name" value="ArgRS_core"/>
    <property type="match status" value="1"/>
</dbReference>
<dbReference type="GO" id="GO:0005524">
    <property type="term" value="F:ATP binding"/>
    <property type="evidence" value="ECO:0007669"/>
    <property type="project" value="UniProtKB-UniRule"/>
</dbReference>
<keyword evidence="2 8" id="KW-0436">Ligase</keyword>
<dbReference type="Pfam" id="PF05746">
    <property type="entry name" value="DALR_1"/>
    <property type="match status" value="1"/>
</dbReference>
<dbReference type="InterPro" id="IPR008909">
    <property type="entry name" value="DALR_anticod-bd"/>
</dbReference>
<dbReference type="AlphaFoldDB" id="A0A1M4Y2M8"/>
<keyword evidence="3 8" id="KW-0547">Nucleotide-binding</keyword>
<evidence type="ECO:0000256" key="6">
    <source>
        <dbReference type="ARBA" id="ARBA00023146"/>
    </source>
</evidence>
<evidence type="ECO:0000256" key="1">
    <source>
        <dbReference type="ARBA" id="ARBA00005594"/>
    </source>
</evidence>
<evidence type="ECO:0000256" key="7">
    <source>
        <dbReference type="ARBA" id="ARBA00049339"/>
    </source>
</evidence>
<dbReference type="STRING" id="1121025.SAMN02745249_01586"/>
<keyword evidence="8" id="KW-0963">Cytoplasm</keyword>
<dbReference type="FunFam" id="3.40.50.620:FF:000116">
    <property type="entry name" value="Arginine--tRNA ligase"/>
    <property type="match status" value="1"/>
</dbReference>
<reference evidence="12 13" key="1">
    <citation type="submission" date="2016-11" db="EMBL/GenBank/DDBJ databases">
        <authorList>
            <person name="Jaros S."/>
            <person name="Januszkiewicz K."/>
            <person name="Wedrychowicz H."/>
        </authorList>
    </citation>
    <scope>NUCLEOTIDE SEQUENCE [LARGE SCALE GENOMIC DNA]</scope>
    <source>
        <strain evidence="12 13">DSM 15692</strain>
    </source>
</reference>